<comment type="domain">
    <text evidence="6">The Q motif is unique to and characteristic of the DEAD box family of RNA helicases and controls ATP binding and hydrolysis.</text>
</comment>
<dbReference type="Pfam" id="PF00271">
    <property type="entry name" value="Helicase_C"/>
    <property type="match status" value="1"/>
</dbReference>
<dbReference type="SUPFAM" id="SSF52540">
    <property type="entry name" value="P-loop containing nucleoside triphosphate hydrolases"/>
    <property type="match status" value="2"/>
</dbReference>
<evidence type="ECO:0000259" key="11">
    <source>
        <dbReference type="PROSITE" id="PS51194"/>
    </source>
</evidence>
<feature type="region of interest" description="Disordered" evidence="8">
    <location>
        <begin position="1021"/>
        <end position="1066"/>
    </location>
</feature>
<dbReference type="PROSITE" id="PS00039">
    <property type="entry name" value="DEAD_ATP_HELICASE"/>
    <property type="match status" value="1"/>
</dbReference>
<sequence length="1094" mass="123905">MRKHTPKSRKAKIQSRLSEVHEIELLEAWIESGKPESGSNPLSLEPLPHKAPIGRLPDGSFSRYAGCDRFSQLPVSKKTKDGLIDCKFKTMTDIQRASLPHSLCGRDILGAAKTGSGKTLAFVIPFGFMPDRSTTEAIHLVRRLVEHFRDKKKDLHMVFIDLEKAYDKVPREVLWRCLEAKSVPEAYIRVIKDMYDGAKTRVRTVGGDSDHFPVVMGLHQGFALSPLLFALVMDAITCHIQGDVPWCMLFADDIVLIDETRVGGNERLEVWRQTLESKGFKLSRAKTEYLECKFSAEPSEVGRDVKLGSKVIAKRDNFRYLGSVIQGDGEIDGDVTHHIGEGWSKWRLASGVLCDKKVPQKLKGKSYRAVVRPAMLYGAECWPVKNSHVQRMKVAEMRMLRWMCGLTRLDKIRNEVIREKVGVAPVDEKMREARLRWYGHVRRKSPDAPVRSCERLAVVGASRGRGRPKRYWGEVLEKLYKARWGEEDGVGCIIMSPTRELAGQLFDVLKSVGKHHGFSAGLLIGGRKDVDTEKEHVNSLNILVCTPGRLLQHMDETPNFDCSQLQVLVLDEADRILDVGFKRELNAIISQLPKHRQTLLFSATQTKSVQDLARLSLKDPEYLGVHEESDTATPNRLQQTAMLVPLDKKLDMLWSFIKAHLNSRILVFLSSCKQVKFVFEAFKKLRPGIPLKCLHGRMKQDRRMGIYSQFCEQRSVLFSTDVASRGLDFNKAVDWVVQVDCPEDCAAYIHRVGRTARYLSGGRSLLFVMPSEMKMLEKLEEKKIPLRVIKANEKRIQSVSDLLASLLVKYPDLQHLSQRAFVTYLKSIHKQRDKEIFDVTKLPIDEFSASLGLPMTPKIRFLKQKLKGKTVSEALSLLPDDTSNDNLLELPIRKPDTGKSEGEEVEEDLLLAKETQEVGELKINSKGDDMLATRVLKKKKLKINVHRPVGTRVVFDEEGNTLPPLARLADTSSGADSVQLNKEKVNQRYAELRKNLKLADKEDKDLDRKRLQEKRIKEKMKYKRGREEEEDEELSESDGELPGGRVNKKTKIFDSDDDDGDKSKDMAKEGIAADAISVAEQEELALKLLSSMNS</sequence>
<dbReference type="InterPro" id="IPR000629">
    <property type="entry name" value="RNA-helicase_DEAD-box_CS"/>
</dbReference>
<dbReference type="STRING" id="49451.A0A314KI42"/>
<keyword evidence="4 6" id="KW-0067">ATP-binding</keyword>
<keyword evidence="2 6" id="KW-0378">Hydrolase</keyword>
<dbReference type="CDD" id="cd01650">
    <property type="entry name" value="RT_nLTR_like"/>
    <property type="match status" value="1"/>
</dbReference>
<accession>A0A314KI42</accession>
<dbReference type="Gramene" id="OIT28878">
    <property type="protein sequence ID" value="OIT28878"/>
    <property type="gene ID" value="A4A49_17346"/>
</dbReference>
<dbReference type="PANTHER" id="PTHR24031">
    <property type="entry name" value="RNA HELICASE"/>
    <property type="match status" value="1"/>
</dbReference>
<evidence type="ECO:0000256" key="4">
    <source>
        <dbReference type="ARBA" id="ARBA00022840"/>
    </source>
</evidence>
<evidence type="ECO:0000259" key="9">
    <source>
        <dbReference type="PROSITE" id="PS50878"/>
    </source>
</evidence>
<dbReference type="PROSITE" id="PS51194">
    <property type="entry name" value="HELICASE_CTER"/>
    <property type="match status" value="1"/>
</dbReference>
<keyword evidence="3 6" id="KW-0347">Helicase</keyword>
<dbReference type="PROSITE" id="PS50878">
    <property type="entry name" value="RT_POL"/>
    <property type="match status" value="1"/>
</dbReference>
<feature type="coiled-coil region" evidence="7">
    <location>
        <begin position="975"/>
        <end position="1009"/>
    </location>
</feature>
<dbReference type="GO" id="GO:0003724">
    <property type="term" value="F:RNA helicase activity"/>
    <property type="evidence" value="ECO:0007669"/>
    <property type="project" value="UniProtKB-EC"/>
</dbReference>
<dbReference type="Pfam" id="PF00270">
    <property type="entry name" value="DEAD"/>
    <property type="match status" value="1"/>
</dbReference>
<dbReference type="Gene3D" id="3.40.50.300">
    <property type="entry name" value="P-loop containing nucleotide triphosphate hydrolases"/>
    <property type="match status" value="3"/>
</dbReference>
<dbReference type="SMR" id="A0A314KI42"/>
<dbReference type="InterPro" id="IPR027417">
    <property type="entry name" value="P-loop_NTPase"/>
</dbReference>
<dbReference type="EMBL" id="MJEQ01001926">
    <property type="protein sequence ID" value="OIT28878.1"/>
    <property type="molecule type" value="Genomic_DNA"/>
</dbReference>
<name>A0A314KI42_NICAT</name>
<dbReference type="SUPFAM" id="SSF56672">
    <property type="entry name" value="DNA/RNA polymerases"/>
    <property type="match status" value="1"/>
</dbReference>
<keyword evidence="7" id="KW-0175">Coiled coil</keyword>
<dbReference type="GO" id="GO:0003723">
    <property type="term" value="F:RNA binding"/>
    <property type="evidence" value="ECO:0007669"/>
    <property type="project" value="UniProtKB-UniRule"/>
</dbReference>
<reference evidence="12" key="1">
    <citation type="submission" date="2016-11" db="EMBL/GenBank/DDBJ databases">
        <title>The genome of Nicotiana attenuata.</title>
        <authorList>
            <person name="Xu S."/>
            <person name="Brockmoeller T."/>
            <person name="Gaquerel E."/>
            <person name="Navarro A."/>
            <person name="Kuhl H."/>
            <person name="Gase K."/>
            <person name="Ling Z."/>
            <person name="Zhou W."/>
            <person name="Kreitzer C."/>
            <person name="Stanke M."/>
            <person name="Tang H."/>
            <person name="Lyons E."/>
            <person name="Pandey P."/>
            <person name="Pandey S.P."/>
            <person name="Timmermann B."/>
            <person name="Baldwin I.T."/>
        </authorList>
    </citation>
    <scope>NUCLEOTIDE SEQUENCE [LARGE SCALE GENOMIC DNA]</scope>
    <source>
        <strain evidence="12">UT</strain>
    </source>
</reference>
<evidence type="ECO:0000256" key="8">
    <source>
        <dbReference type="SAM" id="MobiDB-lite"/>
    </source>
</evidence>
<evidence type="ECO:0000313" key="12">
    <source>
        <dbReference type="EMBL" id="OIT28878.1"/>
    </source>
</evidence>
<evidence type="ECO:0000256" key="5">
    <source>
        <dbReference type="ARBA" id="ARBA00022884"/>
    </source>
</evidence>
<protein>
    <recommendedName>
        <fullName evidence="6">ATP-dependent RNA helicase</fullName>
        <ecNumber evidence="6">3.6.4.13</ecNumber>
    </recommendedName>
</protein>
<evidence type="ECO:0000259" key="10">
    <source>
        <dbReference type="PROSITE" id="PS51192"/>
    </source>
</evidence>
<comment type="caution">
    <text evidence="12">The sequence shown here is derived from an EMBL/GenBank/DDBJ whole genome shotgun (WGS) entry which is preliminary data.</text>
</comment>
<dbReference type="EC" id="3.6.4.13" evidence="6"/>
<evidence type="ECO:0000256" key="2">
    <source>
        <dbReference type="ARBA" id="ARBA00022801"/>
    </source>
</evidence>
<dbReference type="InterPro" id="IPR011545">
    <property type="entry name" value="DEAD/DEAH_box_helicase_dom"/>
</dbReference>
<feature type="domain" description="Helicase C-terminal" evidence="11">
    <location>
        <begin position="649"/>
        <end position="807"/>
    </location>
</feature>
<dbReference type="InterPro" id="IPR000477">
    <property type="entry name" value="RT_dom"/>
</dbReference>
<dbReference type="AlphaFoldDB" id="A0A314KI42"/>
<dbReference type="GO" id="GO:0016887">
    <property type="term" value="F:ATP hydrolysis activity"/>
    <property type="evidence" value="ECO:0007669"/>
    <property type="project" value="RHEA"/>
</dbReference>
<dbReference type="Proteomes" id="UP000187609">
    <property type="component" value="Unassembled WGS sequence"/>
</dbReference>
<evidence type="ECO:0000256" key="7">
    <source>
        <dbReference type="SAM" id="Coils"/>
    </source>
</evidence>
<comment type="catalytic activity">
    <reaction evidence="6">
        <text>ATP + H2O = ADP + phosphate + H(+)</text>
        <dbReference type="Rhea" id="RHEA:13065"/>
        <dbReference type="ChEBI" id="CHEBI:15377"/>
        <dbReference type="ChEBI" id="CHEBI:15378"/>
        <dbReference type="ChEBI" id="CHEBI:30616"/>
        <dbReference type="ChEBI" id="CHEBI:43474"/>
        <dbReference type="ChEBI" id="CHEBI:456216"/>
        <dbReference type="EC" id="3.6.4.13"/>
    </reaction>
</comment>
<dbReference type="Pfam" id="PF13959">
    <property type="entry name" value="CTE_SPB4"/>
    <property type="match status" value="1"/>
</dbReference>
<gene>
    <name evidence="12" type="primary">RH32</name>
    <name evidence="12" type="ORF">A4A49_17346</name>
</gene>
<dbReference type="SMART" id="SM01178">
    <property type="entry name" value="DUF4217"/>
    <property type="match status" value="1"/>
</dbReference>
<dbReference type="InterPro" id="IPR025313">
    <property type="entry name" value="SPB4-like_CTE"/>
</dbReference>
<feature type="domain" description="Helicase ATP-binding" evidence="10">
    <location>
        <begin position="475"/>
        <end position="623"/>
    </location>
</feature>
<dbReference type="SMART" id="SM00490">
    <property type="entry name" value="HELICc"/>
    <property type="match status" value="1"/>
</dbReference>
<evidence type="ECO:0000256" key="1">
    <source>
        <dbReference type="ARBA" id="ARBA00022741"/>
    </source>
</evidence>
<dbReference type="InterPro" id="IPR001650">
    <property type="entry name" value="Helicase_C-like"/>
</dbReference>
<evidence type="ECO:0000313" key="13">
    <source>
        <dbReference type="Proteomes" id="UP000187609"/>
    </source>
</evidence>
<evidence type="ECO:0000256" key="3">
    <source>
        <dbReference type="ARBA" id="ARBA00022806"/>
    </source>
</evidence>
<dbReference type="PROSITE" id="PS51192">
    <property type="entry name" value="HELICASE_ATP_BIND_1"/>
    <property type="match status" value="1"/>
</dbReference>
<comment type="function">
    <text evidence="6">RNA helicase.</text>
</comment>
<comment type="similarity">
    <text evidence="6">Belongs to the DEAD box helicase family.</text>
</comment>
<dbReference type="CDD" id="cd18787">
    <property type="entry name" value="SF2_C_DEAD"/>
    <property type="match status" value="1"/>
</dbReference>
<dbReference type="InterPro" id="IPR043502">
    <property type="entry name" value="DNA/RNA_pol_sf"/>
</dbReference>
<proteinExistence type="inferred from homology"/>
<evidence type="ECO:0000256" key="6">
    <source>
        <dbReference type="RuleBase" id="RU365068"/>
    </source>
</evidence>
<dbReference type="Pfam" id="PF00078">
    <property type="entry name" value="RVT_1"/>
    <property type="match status" value="1"/>
</dbReference>
<dbReference type="GO" id="GO:0005524">
    <property type="term" value="F:ATP binding"/>
    <property type="evidence" value="ECO:0007669"/>
    <property type="project" value="UniProtKB-UniRule"/>
</dbReference>
<feature type="compositionally biased region" description="Acidic residues" evidence="8">
    <location>
        <begin position="1028"/>
        <end position="1039"/>
    </location>
</feature>
<keyword evidence="5 6" id="KW-0694">RNA-binding</keyword>
<feature type="domain" description="Reverse transcriptase" evidence="9">
    <location>
        <begin position="1"/>
        <end position="325"/>
    </location>
</feature>
<keyword evidence="1 6" id="KW-0547">Nucleotide-binding</keyword>
<dbReference type="InterPro" id="IPR014001">
    <property type="entry name" value="Helicase_ATP-bd"/>
</dbReference>
<keyword evidence="13" id="KW-1185">Reference proteome</keyword>
<dbReference type="SMART" id="SM00487">
    <property type="entry name" value="DEXDc"/>
    <property type="match status" value="1"/>
</dbReference>
<organism evidence="12 13">
    <name type="scientific">Nicotiana attenuata</name>
    <name type="common">Coyote tobacco</name>
    <dbReference type="NCBI Taxonomy" id="49451"/>
    <lineage>
        <taxon>Eukaryota</taxon>
        <taxon>Viridiplantae</taxon>
        <taxon>Streptophyta</taxon>
        <taxon>Embryophyta</taxon>
        <taxon>Tracheophyta</taxon>
        <taxon>Spermatophyta</taxon>
        <taxon>Magnoliopsida</taxon>
        <taxon>eudicotyledons</taxon>
        <taxon>Gunneridae</taxon>
        <taxon>Pentapetalae</taxon>
        <taxon>asterids</taxon>
        <taxon>lamiids</taxon>
        <taxon>Solanales</taxon>
        <taxon>Solanaceae</taxon>
        <taxon>Nicotianoideae</taxon>
        <taxon>Nicotianeae</taxon>
        <taxon>Nicotiana</taxon>
    </lineage>
</organism>